<dbReference type="Proteomes" id="UP000034704">
    <property type="component" value="Unassembled WGS sequence"/>
</dbReference>
<evidence type="ECO:0000256" key="1">
    <source>
        <dbReference type="SAM" id="MobiDB-lite"/>
    </source>
</evidence>
<dbReference type="EMBL" id="LCDG01000011">
    <property type="protein sequence ID" value="KKS47106.1"/>
    <property type="molecule type" value="Genomic_DNA"/>
</dbReference>
<dbReference type="AlphaFoldDB" id="A0A0G1BLG5"/>
<evidence type="ECO:0000313" key="3">
    <source>
        <dbReference type="Proteomes" id="UP000034704"/>
    </source>
</evidence>
<reference evidence="2 3" key="1">
    <citation type="journal article" date="2015" name="Nature">
        <title>rRNA introns, odd ribosomes, and small enigmatic genomes across a large radiation of phyla.</title>
        <authorList>
            <person name="Brown C.T."/>
            <person name="Hug L.A."/>
            <person name="Thomas B.C."/>
            <person name="Sharon I."/>
            <person name="Castelle C.J."/>
            <person name="Singh A."/>
            <person name="Wilkins M.J."/>
            <person name="Williams K.H."/>
            <person name="Banfield J.F."/>
        </authorList>
    </citation>
    <scope>NUCLEOTIDE SEQUENCE [LARGE SCALE GENOMIC DNA]</scope>
</reference>
<protein>
    <submittedName>
        <fullName evidence="2">Uncharacterized protein</fullName>
    </submittedName>
</protein>
<dbReference type="STRING" id="1618756.UV12_C0011G0016"/>
<name>A0A0G1BLG5_9BACT</name>
<feature type="compositionally biased region" description="Basic and acidic residues" evidence="1">
    <location>
        <begin position="40"/>
        <end position="51"/>
    </location>
</feature>
<gene>
    <name evidence="2" type="ORF">UV12_C0011G0016</name>
</gene>
<evidence type="ECO:0000313" key="2">
    <source>
        <dbReference type="EMBL" id="KKS47106.1"/>
    </source>
</evidence>
<feature type="region of interest" description="Disordered" evidence="1">
    <location>
        <begin position="34"/>
        <end position="59"/>
    </location>
</feature>
<organism evidence="2 3">
    <name type="scientific">Candidatus Nomurabacteria bacterium GW2011_GWC2_42_20</name>
    <dbReference type="NCBI Taxonomy" id="1618756"/>
    <lineage>
        <taxon>Bacteria</taxon>
        <taxon>Candidatus Nomuraibacteriota</taxon>
    </lineage>
</organism>
<comment type="caution">
    <text evidence="2">The sequence shown here is derived from an EMBL/GenBank/DDBJ whole genome shotgun (WGS) entry which is preliminary data.</text>
</comment>
<accession>A0A0G1BLG5</accession>
<sequence length="77" mass="9019">MKMEQFTSMTPEQIAEDEAAIKKIRERNLAERAAQAAQEKINEADESHDFSDELYSNKAMQREKQIETLRKEISEMQ</sequence>
<proteinExistence type="predicted"/>